<protein>
    <recommendedName>
        <fullName evidence="8">Globin</fullName>
    </recommendedName>
</protein>
<evidence type="ECO:0000256" key="4">
    <source>
        <dbReference type="ARBA" id="ARBA00023004"/>
    </source>
</evidence>
<dbReference type="SUPFAM" id="SSF46458">
    <property type="entry name" value="Globin-like"/>
    <property type="match status" value="3"/>
</dbReference>
<dbReference type="InterPro" id="IPR044203">
    <property type="entry name" value="GlbO/GLB3-like"/>
</dbReference>
<evidence type="ECO:0008006" key="8">
    <source>
        <dbReference type="Google" id="ProtNLM"/>
    </source>
</evidence>
<comment type="similarity">
    <text evidence="5">Belongs to the truncated hemoglobin family. Group II subfamily.</text>
</comment>
<keyword evidence="3" id="KW-0479">Metal-binding</keyword>
<dbReference type="GO" id="GO:0005344">
    <property type="term" value="F:oxygen carrier activity"/>
    <property type="evidence" value="ECO:0007669"/>
    <property type="project" value="InterPro"/>
</dbReference>
<comment type="caution">
    <text evidence="6">The sequence shown here is derived from an EMBL/GenBank/DDBJ whole genome shotgun (WGS) entry which is preliminary data.</text>
</comment>
<sequence length="465" mass="52398">GESKGLEAFVDRLYDSLQADERVKHFFAGSKLEELKRNQCTYLKQVFGGAVEYDGRDLPTIHANIRVSDFHFDSFLELALREFDNVGLDPDAIDECIVLLETVRDSVVHPSLRDHDVRKVQEAANRKPLYDRLGGERTVTMVVEEVYGRALTDDRLRSFFEKNKAKVQSIKKKMAQYICGAIGGPSAYDVADMKPAHYSMNITSFHFDAVIEILREVMHQMDIPSGDAAQVSRALQGARENVCTGYIVRTEIAKRSLAKGSDQMFRRLGESEGLARIFDMVYSMAVNDQRIKHFFEKDADRIKQGQLVFTINQLGGPKTYEGRDLLDIHLGLGVTDYHFDCFIGIFGRALQGAGIEDGTIDEALIALEPLRRSVLGRTEEDEFRALAFKQGQSMIDRMGGDMSLETFVDFLYQAAVGDDRIRYYLDKGPAKLKQIQKKVYQYLSGAFGGPVSLLTKPLPTRNEVD</sequence>
<accession>A0A7J6RN54</accession>
<dbReference type="Gene3D" id="1.10.490.10">
    <property type="entry name" value="Globins"/>
    <property type="match status" value="4"/>
</dbReference>
<evidence type="ECO:0000256" key="1">
    <source>
        <dbReference type="ARBA" id="ARBA00022448"/>
    </source>
</evidence>
<dbReference type="Pfam" id="PF01152">
    <property type="entry name" value="Bac_globin"/>
    <property type="match status" value="3"/>
</dbReference>
<reference evidence="6 7" key="1">
    <citation type="submission" date="2020-04" db="EMBL/GenBank/DDBJ databases">
        <title>Perkinsus olseni comparative genomics.</title>
        <authorList>
            <person name="Bogema D.R."/>
        </authorList>
    </citation>
    <scope>NUCLEOTIDE SEQUENCE [LARGE SCALE GENOMIC DNA]</scope>
    <source>
        <strain evidence="6 7">ATCC PRA-207</strain>
    </source>
</reference>
<gene>
    <name evidence="6" type="ORF">FOZ63_031350</name>
</gene>
<evidence type="ECO:0000256" key="5">
    <source>
        <dbReference type="ARBA" id="ARBA00034496"/>
    </source>
</evidence>
<feature type="non-terminal residue" evidence="6">
    <location>
        <position position="1"/>
    </location>
</feature>
<dbReference type="GO" id="GO:0020037">
    <property type="term" value="F:heme binding"/>
    <property type="evidence" value="ECO:0007669"/>
    <property type="project" value="InterPro"/>
</dbReference>
<dbReference type="InterPro" id="IPR001486">
    <property type="entry name" value="Hemoglobin_trunc"/>
</dbReference>
<dbReference type="InterPro" id="IPR012292">
    <property type="entry name" value="Globin/Proto"/>
</dbReference>
<keyword evidence="4" id="KW-0408">Iron</keyword>
<name>A0A7J6RN54_PEROL</name>
<organism evidence="6 7">
    <name type="scientific">Perkinsus olseni</name>
    <name type="common">Perkinsus atlanticus</name>
    <dbReference type="NCBI Taxonomy" id="32597"/>
    <lineage>
        <taxon>Eukaryota</taxon>
        <taxon>Sar</taxon>
        <taxon>Alveolata</taxon>
        <taxon>Perkinsozoa</taxon>
        <taxon>Perkinsea</taxon>
        <taxon>Perkinsida</taxon>
        <taxon>Perkinsidae</taxon>
        <taxon>Perkinsus</taxon>
    </lineage>
</organism>
<evidence type="ECO:0000256" key="2">
    <source>
        <dbReference type="ARBA" id="ARBA00022617"/>
    </source>
</evidence>
<dbReference type="Proteomes" id="UP000553632">
    <property type="component" value="Unassembled WGS sequence"/>
</dbReference>
<dbReference type="CDD" id="cd00454">
    <property type="entry name" value="TrHb1_N"/>
    <property type="match status" value="3"/>
</dbReference>
<dbReference type="PANTHER" id="PTHR47366">
    <property type="entry name" value="TWO-ON-TWO HEMOGLOBIN-3"/>
    <property type="match status" value="1"/>
</dbReference>
<keyword evidence="1" id="KW-0813">Transport</keyword>
<dbReference type="InterPro" id="IPR009050">
    <property type="entry name" value="Globin-like_sf"/>
</dbReference>
<evidence type="ECO:0000256" key="3">
    <source>
        <dbReference type="ARBA" id="ARBA00022723"/>
    </source>
</evidence>
<dbReference type="AlphaFoldDB" id="A0A7J6RN54"/>
<proteinExistence type="inferred from homology"/>
<dbReference type="EMBL" id="JABANO010024595">
    <property type="protein sequence ID" value="KAF4721646.1"/>
    <property type="molecule type" value="Genomic_DNA"/>
</dbReference>
<dbReference type="GO" id="GO:0019825">
    <property type="term" value="F:oxygen binding"/>
    <property type="evidence" value="ECO:0007669"/>
    <property type="project" value="InterPro"/>
</dbReference>
<keyword evidence="2" id="KW-0349">Heme</keyword>
<dbReference type="GO" id="GO:0046872">
    <property type="term" value="F:metal ion binding"/>
    <property type="evidence" value="ECO:0007669"/>
    <property type="project" value="UniProtKB-KW"/>
</dbReference>
<evidence type="ECO:0000313" key="7">
    <source>
        <dbReference type="Proteomes" id="UP000553632"/>
    </source>
</evidence>
<evidence type="ECO:0000313" key="6">
    <source>
        <dbReference type="EMBL" id="KAF4721646.1"/>
    </source>
</evidence>
<keyword evidence="7" id="KW-1185">Reference proteome</keyword>